<evidence type="ECO:0000259" key="7">
    <source>
        <dbReference type="Pfam" id="PF07005"/>
    </source>
</evidence>
<evidence type="ECO:0000256" key="5">
    <source>
        <dbReference type="ARBA" id="ARBA00022840"/>
    </source>
</evidence>
<evidence type="ECO:0000256" key="3">
    <source>
        <dbReference type="ARBA" id="ARBA00022741"/>
    </source>
</evidence>
<keyword evidence="4 9" id="KW-0418">Kinase</keyword>
<evidence type="ECO:0000256" key="1">
    <source>
        <dbReference type="ARBA" id="ARBA00005715"/>
    </source>
</evidence>
<dbReference type="EMBL" id="JABVBA010000011">
    <property type="protein sequence ID" value="NVF12250.1"/>
    <property type="molecule type" value="Genomic_DNA"/>
</dbReference>
<organism evidence="9 10">
    <name type="scientific">Anaerococcus faecalis</name>
    <dbReference type="NCBI Taxonomy" id="2742993"/>
    <lineage>
        <taxon>Bacteria</taxon>
        <taxon>Bacillati</taxon>
        <taxon>Bacillota</taxon>
        <taxon>Tissierellia</taxon>
        <taxon>Tissierellales</taxon>
        <taxon>Peptoniphilaceae</taxon>
        <taxon>Anaerococcus</taxon>
    </lineage>
</organism>
<dbReference type="RefSeq" id="WP_176270092.1">
    <property type="nucleotide sequence ID" value="NZ_JABVBA010000011.1"/>
</dbReference>
<dbReference type="Gene3D" id="3.40.50.10840">
    <property type="entry name" value="Putative sugar-binding, N-terminal domain"/>
    <property type="match status" value="1"/>
</dbReference>
<keyword evidence="3" id="KW-0547">Nucleotide-binding</keyword>
<dbReference type="Pfam" id="PF07005">
    <property type="entry name" value="SBD_N"/>
    <property type="match status" value="1"/>
</dbReference>
<keyword evidence="5" id="KW-0067">ATP-binding</keyword>
<accession>A0ABX2NCB4</accession>
<feature type="domain" description="Four-carbon acid sugar kinase nucleotide binding" evidence="8">
    <location>
        <begin position="242"/>
        <end position="413"/>
    </location>
</feature>
<keyword evidence="2" id="KW-0808">Transferase</keyword>
<evidence type="ECO:0000256" key="4">
    <source>
        <dbReference type="ARBA" id="ARBA00022777"/>
    </source>
</evidence>
<evidence type="ECO:0000256" key="2">
    <source>
        <dbReference type="ARBA" id="ARBA00022679"/>
    </source>
</evidence>
<dbReference type="Gene3D" id="3.40.980.20">
    <property type="entry name" value="Four-carbon acid sugar kinase, nucleotide binding domain"/>
    <property type="match status" value="1"/>
</dbReference>
<dbReference type="InterPro" id="IPR031475">
    <property type="entry name" value="NBD_C"/>
</dbReference>
<sequence>MSEVIIIADDLTGANANCALMKSIGLRAASVTGDDIKHLDEDIDVYAFTTDSRAMTKDQAYRRVYDRVRKLKKEDVILYSKRIDSTLRGNLGSELRAFQDALETNNLAICVPSFPDSKRIVVNDFMYVDGVPLINTDAGKDSKISAVSNFVTENFSKDYKGQIVHISIDEIEKGIENISKKIIENKNKDLIIFDAITNKQIENIAIASVSTNIRFISVDPGPFTKEVTKVMYKKSSISTKSLAIIGSVTNVTINQMKALYGNFDIFKIEVDPLKLIDIDLALNEIDRCSLLAKEKLNDNNLIIITTTPDDVSQRLNLKEISESRDMSIDDLSLMISRGLAKIGKSIVTKDKSISGIFSSGGDVTIAVTEELGSQGIEIREEIEPLVAYGRLIGGEVDGLKIVSKGGMVGSDSVMVKCIARLLSKGE</sequence>
<gene>
    <name evidence="9" type="ORF">HV819_09815</name>
</gene>
<dbReference type="Pfam" id="PF17042">
    <property type="entry name" value="NBD_C"/>
    <property type="match status" value="1"/>
</dbReference>
<keyword evidence="6" id="KW-0119">Carbohydrate metabolism</keyword>
<reference evidence="9 10" key="1">
    <citation type="submission" date="2020-06" db="EMBL/GenBank/DDBJ databases">
        <title>Anaerococcus sp. nov., isolated form swine feces.</title>
        <authorList>
            <person name="Yu S."/>
        </authorList>
    </citation>
    <scope>NUCLEOTIDE SEQUENCE [LARGE SCALE GENOMIC DNA]</scope>
    <source>
        <strain evidence="9 10">AGMB00486</strain>
    </source>
</reference>
<proteinExistence type="inferred from homology"/>
<comment type="similarity">
    <text evidence="1">Belongs to the four-carbon acid sugar kinase family.</text>
</comment>
<dbReference type="Proteomes" id="UP000540919">
    <property type="component" value="Unassembled WGS sequence"/>
</dbReference>
<dbReference type="InterPro" id="IPR010737">
    <property type="entry name" value="4-carb_acid_sugar_kinase_N"/>
</dbReference>
<name>A0ABX2NCB4_9FIRM</name>
<keyword evidence="10" id="KW-1185">Reference proteome</keyword>
<feature type="domain" description="Four-carbon acid sugar kinase N-terminal" evidence="7">
    <location>
        <begin position="5"/>
        <end position="226"/>
    </location>
</feature>
<comment type="caution">
    <text evidence="9">The sequence shown here is derived from an EMBL/GenBank/DDBJ whole genome shotgun (WGS) entry which is preliminary data.</text>
</comment>
<protein>
    <submittedName>
        <fullName evidence="9">Four-carbon acid sugar kinase family protein</fullName>
    </submittedName>
</protein>
<dbReference type="SUPFAM" id="SSF142764">
    <property type="entry name" value="YgbK-like"/>
    <property type="match status" value="1"/>
</dbReference>
<evidence type="ECO:0000256" key="6">
    <source>
        <dbReference type="ARBA" id="ARBA00023277"/>
    </source>
</evidence>
<dbReference type="InterPro" id="IPR037051">
    <property type="entry name" value="4-carb_acid_sugar_kinase_N_sf"/>
</dbReference>
<dbReference type="GO" id="GO:0016301">
    <property type="term" value="F:kinase activity"/>
    <property type="evidence" value="ECO:0007669"/>
    <property type="project" value="UniProtKB-KW"/>
</dbReference>
<evidence type="ECO:0000259" key="8">
    <source>
        <dbReference type="Pfam" id="PF17042"/>
    </source>
</evidence>
<evidence type="ECO:0000313" key="9">
    <source>
        <dbReference type="EMBL" id="NVF12250.1"/>
    </source>
</evidence>
<evidence type="ECO:0000313" key="10">
    <source>
        <dbReference type="Proteomes" id="UP000540919"/>
    </source>
</evidence>
<dbReference type="InterPro" id="IPR042213">
    <property type="entry name" value="NBD_C_sf"/>
</dbReference>